<proteinExistence type="predicted"/>
<gene>
    <name evidence="1" type="ORF">LCGC14_2353240</name>
</gene>
<comment type="caution">
    <text evidence="1">The sequence shown here is derived from an EMBL/GenBank/DDBJ whole genome shotgun (WGS) entry which is preliminary data.</text>
</comment>
<evidence type="ECO:0000313" key="1">
    <source>
        <dbReference type="EMBL" id="KKL45680.1"/>
    </source>
</evidence>
<protein>
    <submittedName>
        <fullName evidence="1">Uncharacterized protein</fullName>
    </submittedName>
</protein>
<dbReference type="AlphaFoldDB" id="A0A0F9EL99"/>
<sequence>LHLRKIDMADEVLILNVGRYIGESTVRELAYARKQGKIIRWLEETSPSSD</sequence>
<feature type="non-terminal residue" evidence="1">
    <location>
        <position position="1"/>
    </location>
</feature>
<reference evidence="1" key="1">
    <citation type="journal article" date="2015" name="Nature">
        <title>Complex archaea that bridge the gap between prokaryotes and eukaryotes.</title>
        <authorList>
            <person name="Spang A."/>
            <person name="Saw J.H."/>
            <person name="Jorgensen S.L."/>
            <person name="Zaremba-Niedzwiedzka K."/>
            <person name="Martijn J."/>
            <person name="Lind A.E."/>
            <person name="van Eijk R."/>
            <person name="Schleper C."/>
            <person name="Guy L."/>
            <person name="Ettema T.J."/>
        </authorList>
    </citation>
    <scope>NUCLEOTIDE SEQUENCE</scope>
</reference>
<accession>A0A0F9EL99</accession>
<name>A0A0F9EL99_9ZZZZ</name>
<dbReference type="EMBL" id="LAZR01034302">
    <property type="protein sequence ID" value="KKL45680.1"/>
    <property type="molecule type" value="Genomic_DNA"/>
</dbReference>
<organism evidence="1">
    <name type="scientific">marine sediment metagenome</name>
    <dbReference type="NCBI Taxonomy" id="412755"/>
    <lineage>
        <taxon>unclassified sequences</taxon>
        <taxon>metagenomes</taxon>
        <taxon>ecological metagenomes</taxon>
    </lineage>
</organism>